<sequence length="183" mass="19972">MTPEVHAWLLDLGYGHRTAVAPRHMAEYVFDPALHAVPLAQAHLRGVTRWRGLLVPLVDLAVLLGEPRIEVERRRAVILAYRTAEDAPIRFGGLIVRAEPKEIPVRDDMACPLPSEPEAWREIALSCFSHEEQPVPILNVAALFPEMRAATEPALSAPLAVGSSAPAEPQPLADSHIQEATGP</sequence>
<evidence type="ECO:0000313" key="3">
    <source>
        <dbReference type="EMBL" id="OGI47893.1"/>
    </source>
</evidence>
<feature type="region of interest" description="Disordered" evidence="1">
    <location>
        <begin position="160"/>
        <end position="183"/>
    </location>
</feature>
<dbReference type="GO" id="GO:0007165">
    <property type="term" value="P:signal transduction"/>
    <property type="evidence" value="ECO:0007669"/>
    <property type="project" value="InterPro"/>
</dbReference>
<dbReference type="AlphaFoldDB" id="A0A1F6TRX1"/>
<accession>A0A1F6TRX1</accession>
<dbReference type="Proteomes" id="UP000178885">
    <property type="component" value="Unassembled WGS sequence"/>
</dbReference>
<proteinExistence type="predicted"/>
<dbReference type="EMBL" id="MFSU01000042">
    <property type="protein sequence ID" value="OGI47893.1"/>
    <property type="molecule type" value="Genomic_DNA"/>
</dbReference>
<comment type="caution">
    <text evidence="3">The sequence shown here is derived from an EMBL/GenBank/DDBJ whole genome shotgun (WGS) entry which is preliminary data.</text>
</comment>
<feature type="domain" description="CheW-like" evidence="2">
    <location>
        <begin position="4"/>
        <end position="149"/>
    </location>
</feature>
<dbReference type="InterPro" id="IPR036061">
    <property type="entry name" value="CheW-like_dom_sf"/>
</dbReference>
<dbReference type="STRING" id="1817760.A2151_03290"/>
<dbReference type="SUPFAM" id="SSF50341">
    <property type="entry name" value="CheW-like"/>
    <property type="match status" value="1"/>
</dbReference>
<gene>
    <name evidence="3" type="ORF">A2151_03290</name>
</gene>
<evidence type="ECO:0000256" key="1">
    <source>
        <dbReference type="SAM" id="MobiDB-lite"/>
    </source>
</evidence>
<dbReference type="PROSITE" id="PS50851">
    <property type="entry name" value="CHEW"/>
    <property type="match status" value="1"/>
</dbReference>
<evidence type="ECO:0000259" key="2">
    <source>
        <dbReference type="PROSITE" id="PS50851"/>
    </source>
</evidence>
<dbReference type="Gene3D" id="2.40.50.180">
    <property type="entry name" value="CheA-289, Domain 4"/>
    <property type="match status" value="1"/>
</dbReference>
<evidence type="ECO:0000313" key="4">
    <source>
        <dbReference type="Proteomes" id="UP000178885"/>
    </source>
</evidence>
<dbReference type="InterPro" id="IPR002545">
    <property type="entry name" value="CheW-lke_dom"/>
</dbReference>
<reference evidence="3 4" key="1">
    <citation type="journal article" date="2016" name="Nat. Commun.">
        <title>Thousands of microbial genomes shed light on interconnected biogeochemical processes in an aquifer system.</title>
        <authorList>
            <person name="Anantharaman K."/>
            <person name="Brown C.T."/>
            <person name="Hug L.A."/>
            <person name="Sharon I."/>
            <person name="Castelle C.J."/>
            <person name="Probst A.J."/>
            <person name="Thomas B.C."/>
            <person name="Singh A."/>
            <person name="Wilkins M.J."/>
            <person name="Karaoz U."/>
            <person name="Brodie E.L."/>
            <person name="Williams K.H."/>
            <person name="Hubbard S.S."/>
            <person name="Banfield J.F."/>
        </authorList>
    </citation>
    <scope>NUCLEOTIDE SEQUENCE [LARGE SCALE GENOMIC DNA]</scope>
</reference>
<organism evidence="3 4">
    <name type="scientific">Candidatus Muproteobacteria bacterium RBG_16_65_34</name>
    <dbReference type="NCBI Taxonomy" id="1817760"/>
    <lineage>
        <taxon>Bacteria</taxon>
        <taxon>Pseudomonadati</taxon>
        <taxon>Pseudomonadota</taxon>
        <taxon>Candidatus Muproteobacteria</taxon>
    </lineage>
</organism>
<protein>
    <recommendedName>
        <fullName evidence="2">CheW-like domain-containing protein</fullName>
    </recommendedName>
</protein>
<name>A0A1F6TRX1_9PROT</name>
<dbReference type="GO" id="GO:0006935">
    <property type="term" value="P:chemotaxis"/>
    <property type="evidence" value="ECO:0007669"/>
    <property type="project" value="InterPro"/>
</dbReference>
<dbReference type="Pfam" id="PF01584">
    <property type="entry name" value="CheW"/>
    <property type="match status" value="1"/>
</dbReference>